<dbReference type="AlphaFoldDB" id="A0A090IM98"/>
<organism evidence="9 10">
    <name type="scientific">Aliivibrio wodanis</name>
    <dbReference type="NCBI Taxonomy" id="80852"/>
    <lineage>
        <taxon>Bacteria</taxon>
        <taxon>Pseudomonadati</taxon>
        <taxon>Pseudomonadota</taxon>
        <taxon>Gammaproteobacteria</taxon>
        <taxon>Vibrionales</taxon>
        <taxon>Vibrionaceae</taxon>
        <taxon>Aliivibrio</taxon>
    </lineage>
</organism>
<feature type="domain" description="Band 7" evidence="8">
    <location>
        <begin position="96"/>
        <end position="256"/>
    </location>
</feature>
<dbReference type="PRINTS" id="PR00721">
    <property type="entry name" value="STOMATIN"/>
</dbReference>
<feature type="compositionally biased region" description="Low complexity" evidence="7">
    <location>
        <begin position="393"/>
        <end position="402"/>
    </location>
</feature>
<name>A0A090IM98_9GAMM</name>
<dbReference type="Proteomes" id="UP000032427">
    <property type="component" value="Chromosome 1"/>
</dbReference>
<proteinExistence type="inferred from homology"/>
<evidence type="ECO:0000313" key="10">
    <source>
        <dbReference type="Proteomes" id="UP000032427"/>
    </source>
</evidence>
<comment type="subunit">
    <text evidence="6">HflC and HflK may interact to form a multimeric complex.</text>
</comment>
<dbReference type="KEGG" id="awd:AWOD_I_0278"/>
<evidence type="ECO:0000313" key="9">
    <source>
        <dbReference type="EMBL" id="CED70373.1"/>
    </source>
</evidence>
<comment type="similarity">
    <text evidence="2 6">Belongs to the band 7/mec-2 family. HflK subfamily.</text>
</comment>
<reference evidence="10" key="1">
    <citation type="submission" date="2014-09" db="EMBL/GenBank/DDBJ databases">
        <authorList>
            <person name="Hjerde E."/>
        </authorList>
    </citation>
    <scope>NUCLEOTIDE SEQUENCE [LARGE SCALE GENOMIC DNA]</scope>
    <source>
        <strain evidence="10">06/09/139</strain>
    </source>
</reference>
<dbReference type="InterPro" id="IPR050710">
    <property type="entry name" value="Band7/mec-2_domain"/>
</dbReference>
<evidence type="ECO:0000256" key="1">
    <source>
        <dbReference type="ARBA" id="ARBA00004167"/>
    </source>
</evidence>
<feature type="region of interest" description="Disordered" evidence="7">
    <location>
        <begin position="1"/>
        <end position="43"/>
    </location>
</feature>
<dbReference type="STRING" id="80852.AWOD_I_0278"/>
<dbReference type="HOGENOM" id="CLU_039173_1_0_6"/>
<evidence type="ECO:0000256" key="7">
    <source>
        <dbReference type="SAM" id="MobiDB-lite"/>
    </source>
</evidence>
<feature type="region of interest" description="Disordered" evidence="7">
    <location>
        <begin position="364"/>
        <end position="409"/>
    </location>
</feature>
<dbReference type="InterPro" id="IPR010201">
    <property type="entry name" value="HflK"/>
</dbReference>
<dbReference type="SUPFAM" id="SSF117892">
    <property type="entry name" value="Band 7/SPFH domain"/>
    <property type="match status" value="1"/>
</dbReference>
<keyword evidence="10" id="KW-1185">Reference proteome</keyword>
<gene>
    <name evidence="9" type="primary">hflK</name>
    <name evidence="9" type="ORF">AWOD_I_0278</name>
</gene>
<evidence type="ECO:0000256" key="4">
    <source>
        <dbReference type="ARBA" id="ARBA00022989"/>
    </source>
</evidence>
<keyword evidence="3 6" id="KW-0812">Transmembrane</keyword>
<dbReference type="Gene3D" id="3.30.479.30">
    <property type="entry name" value="Band 7 domain"/>
    <property type="match status" value="1"/>
</dbReference>
<dbReference type="Pfam" id="PF12221">
    <property type="entry name" value="HflK_N"/>
    <property type="match status" value="1"/>
</dbReference>
<protein>
    <recommendedName>
        <fullName evidence="6">Protein HflK</fullName>
    </recommendedName>
</protein>
<feature type="compositionally biased region" description="Low complexity" evidence="7">
    <location>
        <begin position="7"/>
        <end position="16"/>
    </location>
</feature>
<dbReference type="PANTHER" id="PTHR43327:SF2">
    <property type="entry name" value="MODULATOR OF FTSH PROTEASE HFLK"/>
    <property type="match status" value="1"/>
</dbReference>
<dbReference type="PANTHER" id="PTHR43327">
    <property type="entry name" value="STOMATIN-LIKE PROTEIN 2, MITOCHONDRIAL"/>
    <property type="match status" value="1"/>
</dbReference>
<accession>A0A090IM98</accession>
<keyword evidence="4 6" id="KW-1133">Transmembrane helix</keyword>
<dbReference type="InterPro" id="IPR036013">
    <property type="entry name" value="Band_7/SPFH_dom_sf"/>
</dbReference>
<evidence type="ECO:0000256" key="3">
    <source>
        <dbReference type="ARBA" id="ARBA00022692"/>
    </source>
</evidence>
<sequence length="409" mass="45053">MAWNEPGNNNNNDNNKSGGGDNKDPWGNKNRGGRDQGPPDLDEVFNKLSQKLSGKFGGGNKGGNNKGGSGLPSFGNGGAIGLGLIAVVAIGIWVFSGFYTIGESDRGVVLRFGQYDRMVDPGLNWKPTFIDQVTPVNIQAIRSLNSKGLMLTKDENVVTVEMGVQYRVADAHKYLYTVVNADDSLRQATDSALRAVIGDAKMDDILTSGRQVIRQRTQETLNRITDKYDMGLIVVDVNFQLARPPEQVKASFDDAIAAREDEERFIREAEAYSNDILPKATGRAERLKKEAQGYTERTVNEAIGQIAQFEKLLPEYNRAPEVTRTRLYLDTMERVYSNTSKVLIDSESNGNLLYLPLDKITGNQQGSVQSAPQTSTSSSKNYDFELEKNGQPESSTNTTGRNSTREGRY</sequence>
<feature type="transmembrane region" description="Helical" evidence="6">
    <location>
        <begin position="79"/>
        <end position="101"/>
    </location>
</feature>
<feature type="compositionally biased region" description="Polar residues" evidence="7">
    <location>
        <begin position="364"/>
        <end position="381"/>
    </location>
</feature>
<dbReference type="GeneID" id="28539810"/>
<evidence type="ECO:0000256" key="5">
    <source>
        <dbReference type="ARBA" id="ARBA00023136"/>
    </source>
</evidence>
<comment type="subcellular location">
    <subcellularLocation>
        <location evidence="1">Membrane</location>
        <topology evidence="1">Single-pass membrane protein</topology>
    </subcellularLocation>
</comment>
<dbReference type="InterPro" id="IPR020980">
    <property type="entry name" value="Membrane_HflK_N"/>
</dbReference>
<dbReference type="Pfam" id="PF01145">
    <property type="entry name" value="Band_7"/>
    <property type="match status" value="1"/>
</dbReference>
<dbReference type="GO" id="GO:0016020">
    <property type="term" value="C:membrane"/>
    <property type="evidence" value="ECO:0007669"/>
    <property type="project" value="UniProtKB-SubCell"/>
</dbReference>
<dbReference type="InterPro" id="IPR001107">
    <property type="entry name" value="Band_7"/>
</dbReference>
<comment type="function">
    <text evidence="6">HflC and HflK could encode or regulate a protease.</text>
</comment>
<keyword evidence="5 6" id="KW-0472">Membrane</keyword>
<evidence type="ECO:0000256" key="6">
    <source>
        <dbReference type="RuleBase" id="RU364113"/>
    </source>
</evidence>
<dbReference type="InterPro" id="IPR001972">
    <property type="entry name" value="Stomatin_HflK_fam"/>
</dbReference>
<dbReference type="OrthoDB" id="9779595at2"/>
<evidence type="ECO:0000259" key="8">
    <source>
        <dbReference type="SMART" id="SM00244"/>
    </source>
</evidence>
<dbReference type="NCBIfam" id="TIGR01933">
    <property type="entry name" value="hflK"/>
    <property type="match status" value="1"/>
</dbReference>
<evidence type="ECO:0000256" key="2">
    <source>
        <dbReference type="ARBA" id="ARBA00006971"/>
    </source>
</evidence>
<dbReference type="SMART" id="SM00244">
    <property type="entry name" value="PHB"/>
    <property type="match status" value="1"/>
</dbReference>
<dbReference type="PATRIC" id="fig|80852.17.peg.284"/>
<dbReference type="CDD" id="cd03404">
    <property type="entry name" value="SPFH_HflK"/>
    <property type="match status" value="1"/>
</dbReference>
<dbReference type="EMBL" id="LN554846">
    <property type="protein sequence ID" value="CED70373.1"/>
    <property type="molecule type" value="Genomic_DNA"/>
</dbReference>